<dbReference type="Proteomes" id="UP001454036">
    <property type="component" value="Unassembled WGS sequence"/>
</dbReference>
<evidence type="ECO:0000256" key="2">
    <source>
        <dbReference type="ARBA" id="ARBA00009320"/>
    </source>
</evidence>
<dbReference type="InterPro" id="IPR043131">
    <property type="entry name" value="BCAT-like_N"/>
</dbReference>
<dbReference type="PANTHER" id="PTHR42743">
    <property type="entry name" value="AMINO-ACID AMINOTRANSFERASE"/>
    <property type="match status" value="1"/>
</dbReference>
<dbReference type="EMBL" id="BAABME010002253">
    <property type="protein sequence ID" value="GAA0153780.1"/>
    <property type="molecule type" value="Genomic_DNA"/>
</dbReference>
<comment type="cofactor">
    <cofactor evidence="1">
        <name>pyridoxal 5'-phosphate</name>
        <dbReference type="ChEBI" id="CHEBI:597326"/>
    </cofactor>
</comment>
<dbReference type="InterPro" id="IPR001544">
    <property type="entry name" value="Aminotrans_IV"/>
</dbReference>
<accession>A0AAV3PRB5</accession>
<proteinExistence type="inferred from homology"/>
<organism evidence="4 5">
    <name type="scientific">Lithospermum erythrorhizon</name>
    <name type="common">Purple gromwell</name>
    <name type="synonym">Lithospermum officinale var. erythrorhizon</name>
    <dbReference type="NCBI Taxonomy" id="34254"/>
    <lineage>
        <taxon>Eukaryota</taxon>
        <taxon>Viridiplantae</taxon>
        <taxon>Streptophyta</taxon>
        <taxon>Embryophyta</taxon>
        <taxon>Tracheophyta</taxon>
        <taxon>Spermatophyta</taxon>
        <taxon>Magnoliopsida</taxon>
        <taxon>eudicotyledons</taxon>
        <taxon>Gunneridae</taxon>
        <taxon>Pentapetalae</taxon>
        <taxon>asterids</taxon>
        <taxon>lamiids</taxon>
        <taxon>Boraginales</taxon>
        <taxon>Boraginaceae</taxon>
        <taxon>Boraginoideae</taxon>
        <taxon>Lithospermeae</taxon>
        <taxon>Lithospermum</taxon>
    </lineage>
</organism>
<gene>
    <name evidence="4" type="ORF">LIER_11939</name>
</gene>
<sequence>MAAKINGSSCNIKKPDELQNSEDGEVHVFSSSAELLETIQKKWDTKNIKPYPAMYSSVYGGIILEPAMMVIPMDDHMVHRGHGVFDTAAICDGFLYELDEHLERFHRSASKAKITSPFPLPTLRSILIQLAAVSECKNGSLRYWLSSGPGNFSLTPGKSATSAFYAIVIAEDNVRYTKGFKVITTSIPMKSPIFAEIKSVNYLPNVLARMEAEAKGALASIWVDEQGYVGEGPNMNVAFITKEKELVLPCFDRILRGCTALRLLELAPRLVEQGKLKGVKVANISAVEAKEASEMMYVGSGWPIGPIVMWDDKPIGDGNVGELTLSLLDLLWEDLKAGPESKRIQIPYRE</sequence>
<reference evidence="4 5" key="1">
    <citation type="submission" date="2024-01" db="EMBL/GenBank/DDBJ databases">
        <title>The complete chloroplast genome sequence of Lithospermum erythrorhizon: insights into the phylogenetic relationship among Boraginaceae species and the maternal lineages of purple gromwells.</title>
        <authorList>
            <person name="Okada T."/>
            <person name="Watanabe K."/>
        </authorList>
    </citation>
    <scope>NUCLEOTIDE SEQUENCE [LARGE SCALE GENOMIC DNA]</scope>
</reference>
<dbReference type="Gene3D" id="3.20.10.10">
    <property type="entry name" value="D-amino Acid Aminotransferase, subunit A, domain 2"/>
    <property type="match status" value="1"/>
</dbReference>
<keyword evidence="3" id="KW-0663">Pyridoxal phosphate</keyword>
<dbReference type="InterPro" id="IPR043132">
    <property type="entry name" value="BCAT-like_C"/>
</dbReference>
<comment type="caution">
    <text evidence="4">The sequence shown here is derived from an EMBL/GenBank/DDBJ whole genome shotgun (WGS) entry which is preliminary data.</text>
</comment>
<dbReference type="SUPFAM" id="SSF56752">
    <property type="entry name" value="D-aminoacid aminotransferase-like PLP-dependent enzymes"/>
    <property type="match status" value="1"/>
</dbReference>
<dbReference type="FunFam" id="3.20.10.10:FF:000002">
    <property type="entry name" value="D-alanine aminotransferase"/>
    <property type="match status" value="1"/>
</dbReference>
<dbReference type="GO" id="GO:0008652">
    <property type="term" value="P:amino acid biosynthetic process"/>
    <property type="evidence" value="ECO:0007669"/>
    <property type="project" value="UniProtKB-ARBA"/>
</dbReference>
<name>A0AAV3PRB5_LITER</name>
<dbReference type="GO" id="GO:0046394">
    <property type="term" value="P:carboxylic acid biosynthetic process"/>
    <property type="evidence" value="ECO:0007669"/>
    <property type="project" value="UniProtKB-ARBA"/>
</dbReference>
<dbReference type="InterPro" id="IPR050571">
    <property type="entry name" value="Class-IV_PLP-Dep_Aminotrnsfr"/>
</dbReference>
<evidence type="ECO:0000256" key="1">
    <source>
        <dbReference type="ARBA" id="ARBA00001933"/>
    </source>
</evidence>
<comment type="similarity">
    <text evidence="2">Belongs to the class-IV pyridoxal-phosphate-dependent aminotransferase family.</text>
</comment>
<dbReference type="GO" id="GO:0003824">
    <property type="term" value="F:catalytic activity"/>
    <property type="evidence" value="ECO:0007669"/>
    <property type="project" value="InterPro"/>
</dbReference>
<evidence type="ECO:0000313" key="5">
    <source>
        <dbReference type="Proteomes" id="UP001454036"/>
    </source>
</evidence>
<evidence type="ECO:0000313" key="4">
    <source>
        <dbReference type="EMBL" id="GAA0153780.1"/>
    </source>
</evidence>
<protein>
    <submittedName>
        <fullName evidence="4">Transaminase</fullName>
    </submittedName>
</protein>
<dbReference type="AlphaFoldDB" id="A0AAV3PRB5"/>
<dbReference type="PANTHER" id="PTHR42743:SF8">
    <property type="entry name" value="OS01G0238500 PROTEIN"/>
    <property type="match status" value="1"/>
</dbReference>
<dbReference type="Gene3D" id="3.30.470.10">
    <property type="match status" value="1"/>
</dbReference>
<dbReference type="Pfam" id="PF01063">
    <property type="entry name" value="Aminotran_4"/>
    <property type="match status" value="1"/>
</dbReference>
<evidence type="ECO:0000256" key="3">
    <source>
        <dbReference type="ARBA" id="ARBA00022898"/>
    </source>
</evidence>
<keyword evidence="5" id="KW-1185">Reference proteome</keyword>
<dbReference type="FunFam" id="3.30.470.10:FF:000008">
    <property type="entry name" value="D-amino-acid transaminase, chloroplastic"/>
    <property type="match status" value="1"/>
</dbReference>
<dbReference type="InterPro" id="IPR036038">
    <property type="entry name" value="Aminotransferase-like"/>
</dbReference>